<dbReference type="EMBL" id="CM056804">
    <property type="protein sequence ID" value="KAJ8706256.1"/>
    <property type="molecule type" value="Genomic_DNA"/>
</dbReference>
<protein>
    <submittedName>
        <fullName evidence="1">Uncharacterized protein</fullName>
    </submittedName>
</protein>
<evidence type="ECO:0000313" key="2">
    <source>
        <dbReference type="Proteomes" id="UP001231649"/>
    </source>
</evidence>
<comment type="caution">
    <text evidence="1">The sequence shown here is derived from an EMBL/GenBank/DDBJ whole genome shotgun (WGS) entry which is preliminary data.</text>
</comment>
<gene>
    <name evidence="1" type="ORF">PYW08_010882</name>
</gene>
<evidence type="ECO:0000313" key="1">
    <source>
        <dbReference type="EMBL" id="KAJ8706256.1"/>
    </source>
</evidence>
<dbReference type="Proteomes" id="UP001231649">
    <property type="component" value="Chromosome 28"/>
</dbReference>
<name>A0ACC2Q1N7_9NEOP</name>
<proteinExistence type="predicted"/>
<accession>A0ACC2Q1N7</accession>
<reference evidence="1" key="1">
    <citation type="submission" date="2023-03" db="EMBL/GenBank/DDBJ databases">
        <title>Chromosome-level genomes of two armyworms, Mythimna separata and Mythimna loreyi, provide insights into the biosynthesis and reception of sex pheromones.</title>
        <authorList>
            <person name="Zhao H."/>
        </authorList>
    </citation>
    <scope>NUCLEOTIDE SEQUENCE</scope>
    <source>
        <strain evidence="1">BeijingLab</strain>
    </source>
</reference>
<keyword evidence="2" id="KW-1185">Reference proteome</keyword>
<organism evidence="1 2">
    <name type="scientific">Mythimna loreyi</name>
    <dbReference type="NCBI Taxonomy" id="667449"/>
    <lineage>
        <taxon>Eukaryota</taxon>
        <taxon>Metazoa</taxon>
        <taxon>Ecdysozoa</taxon>
        <taxon>Arthropoda</taxon>
        <taxon>Hexapoda</taxon>
        <taxon>Insecta</taxon>
        <taxon>Pterygota</taxon>
        <taxon>Neoptera</taxon>
        <taxon>Endopterygota</taxon>
        <taxon>Lepidoptera</taxon>
        <taxon>Glossata</taxon>
        <taxon>Ditrysia</taxon>
        <taxon>Noctuoidea</taxon>
        <taxon>Noctuidae</taxon>
        <taxon>Noctuinae</taxon>
        <taxon>Hadenini</taxon>
        <taxon>Mythimna</taxon>
    </lineage>
</organism>
<sequence>MNTFNIGCIVVVLLVHASSADHTPNESIKNVNSAYYFSFSNLHKVMNLEIKLKNIPTSVTSIFITSIGKYSSSEIGDTLGNVTVSMEDIKDGQVTIPFQSRLENYNNVLTDVVLQNTEGLCARAPVAKGRRSLSGRDWGISITQHVYRNTNWISDTTGSCLAPNICKIVIDFHNQCDVQVSCEYNTTEYTCMFHCSQLTDPHTAFRLYHTYNSEPVIFGYNLVFFNVYKNTKLIIELESFDNNTSMMVAESEYGLNKVWSSEVIVTANHVVEDKIVGTLIYSGSTDVHFSCDNLIHPPKINIALTVLVDTKKNRVKTMHHAKNIDKIRIKMEDNGSILCCMYYTSERTDDWEYEQITRVVVNKTLLRYQPEEPVSPEADMPAGSSTTQTIERDADSSSTTQTIERDADNVSNKDNTTMIVISTLCGIAFTGLVVLVLWKCDRLHCTRSPQGTRELPTPTVHEPFYLNLLFRRQCEQEIAAIEAHIYEEIVPRHRAPSGESSEQVA</sequence>